<feature type="region of interest" description="Disordered" evidence="2">
    <location>
        <begin position="98"/>
        <end position="117"/>
    </location>
</feature>
<evidence type="ECO:0000256" key="1">
    <source>
        <dbReference type="ARBA" id="ARBA00023157"/>
    </source>
</evidence>
<dbReference type="InterPro" id="IPR001173">
    <property type="entry name" value="Glyco_trans_2-like"/>
</dbReference>
<evidence type="ECO:0000259" key="4">
    <source>
        <dbReference type="Pfam" id="PF00535"/>
    </source>
</evidence>
<evidence type="ECO:0000256" key="2">
    <source>
        <dbReference type="SAM" id="MobiDB-lite"/>
    </source>
</evidence>
<dbReference type="AlphaFoldDB" id="A0A5J4NCL4"/>
<dbReference type="SUPFAM" id="SSF53448">
    <property type="entry name" value="Nucleotide-diphospho-sugar transferases"/>
    <property type="match status" value="1"/>
</dbReference>
<feature type="transmembrane region" description="Helical" evidence="3">
    <location>
        <begin position="16"/>
        <end position="35"/>
    </location>
</feature>
<keyword evidence="6" id="KW-1185">Reference proteome</keyword>
<accession>A0A5J4NCL4</accession>
<proteinExistence type="predicted"/>
<feature type="non-terminal residue" evidence="5">
    <location>
        <position position="1"/>
    </location>
</feature>
<dbReference type="EMBL" id="QNGE01003998">
    <property type="protein sequence ID" value="KAA3673346.1"/>
    <property type="molecule type" value="Genomic_DNA"/>
</dbReference>
<evidence type="ECO:0000313" key="5">
    <source>
        <dbReference type="EMBL" id="KAA3673346.1"/>
    </source>
</evidence>
<comment type="caution">
    <text evidence="5">The sequence shown here is derived from an EMBL/GenBank/DDBJ whole genome shotgun (WGS) entry which is preliminary data.</text>
</comment>
<sequence length="249" mass="28041">SSQLMSRIYWRRKPSVVVSILFLGVLMLTCLYVSYKTDIQISVAMGPANFAKVQDLSNLPAPEKPGGLKSRESDEEGESPKDTFDRYHDWDGLYPITPPVKSTERDVGPGEGGAAYHVDRDQLSPSEQRKFDDGWTNNGFNQYASDRISVRRYLPDFRGEGCRTQQYQANLPSTSVIICFHNEDWGVLLRSVHSVIDNSPVELLKEIILVDDFSDRGKTSFEAVDLFVVICVKYSQMHAALDCFENTSA</sequence>
<evidence type="ECO:0000313" key="6">
    <source>
        <dbReference type="Proteomes" id="UP000324629"/>
    </source>
</evidence>
<protein>
    <submittedName>
        <fullName evidence="5">Polypeptide N-acetylgalactosaminyltransferase</fullName>
    </submittedName>
</protein>
<gene>
    <name evidence="5" type="ORF">DEA37_0014120</name>
</gene>
<organism evidence="5 6">
    <name type="scientific">Paragonimus westermani</name>
    <dbReference type="NCBI Taxonomy" id="34504"/>
    <lineage>
        <taxon>Eukaryota</taxon>
        <taxon>Metazoa</taxon>
        <taxon>Spiralia</taxon>
        <taxon>Lophotrochozoa</taxon>
        <taxon>Platyhelminthes</taxon>
        <taxon>Trematoda</taxon>
        <taxon>Digenea</taxon>
        <taxon>Plagiorchiida</taxon>
        <taxon>Troglotremata</taxon>
        <taxon>Troglotrematidae</taxon>
        <taxon>Paragonimus</taxon>
    </lineage>
</organism>
<feature type="region of interest" description="Disordered" evidence="2">
    <location>
        <begin position="57"/>
        <end position="90"/>
    </location>
</feature>
<feature type="compositionally biased region" description="Basic and acidic residues" evidence="2">
    <location>
        <begin position="78"/>
        <end position="90"/>
    </location>
</feature>
<keyword evidence="3" id="KW-1133">Transmembrane helix</keyword>
<dbReference type="GO" id="GO:0005794">
    <property type="term" value="C:Golgi apparatus"/>
    <property type="evidence" value="ECO:0007669"/>
    <property type="project" value="TreeGrafter"/>
</dbReference>
<dbReference type="PANTHER" id="PTHR11675">
    <property type="entry name" value="N-ACETYLGALACTOSAMINYLTRANSFERASE"/>
    <property type="match status" value="1"/>
</dbReference>
<dbReference type="GO" id="GO:0006493">
    <property type="term" value="P:protein O-linked glycosylation"/>
    <property type="evidence" value="ECO:0007669"/>
    <property type="project" value="TreeGrafter"/>
</dbReference>
<dbReference type="PANTHER" id="PTHR11675:SF131">
    <property type="entry name" value="POLYPEPTIDE N-ACETYLGALACTOSAMINYLTRANSFERASE 9-RELATED"/>
    <property type="match status" value="1"/>
</dbReference>
<keyword evidence="5" id="KW-0808">Transferase</keyword>
<dbReference type="Gene3D" id="3.90.550.10">
    <property type="entry name" value="Spore Coat Polysaccharide Biosynthesis Protein SpsA, Chain A"/>
    <property type="match status" value="1"/>
</dbReference>
<name>A0A5J4NCL4_9TREM</name>
<keyword evidence="3" id="KW-0472">Membrane</keyword>
<feature type="domain" description="Glycosyltransferase 2-like" evidence="4">
    <location>
        <begin position="175"/>
        <end position="216"/>
    </location>
</feature>
<dbReference type="GO" id="GO:0004653">
    <property type="term" value="F:polypeptide N-acetylgalactosaminyltransferase activity"/>
    <property type="evidence" value="ECO:0007669"/>
    <property type="project" value="TreeGrafter"/>
</dbReference>
<dbReference type="Pfam" id="PF00535">
    <property type="entry name" value="Glycos_transf_2"/>
    <property type="match status" value="1"/>
</dbReference>
<dbReference type="InterPro" id="IPR029044">
    <property type="entry name" value="Nucleotide-diphossugar_trans"/>
</dbReference>
<keyword evidence="1" id="KW-1015">Disulfide bond</keyword>
<reference evidence="5 6" key="1">
    <citation type="journal article" date="2019" name="Gigascience">
        <title>Whole-genome sequence of the oriental lung fluke Paragonimus westermani.</title>
        <authorList>
            <person name="Oey H."/>
            <person name="Zakrzewski M."/>
            <person name="Narain K."/>
            <person name="Devi K.R."/>
            <person name="Agatsuma T."/>
            <person name="Nawaratna S."/>
            <person name="Gobert G.N."/>
            <person name="Jones M.K."/>
            <person name="Ragan M.A."/>
            <person name="McManus D.P."/>
            <person name="Krause L."/>
        </authorList>
    </citation>
    <scope>NUCLEOTIDE SEQUENCE [LARGE SCALE GENOMIC DNA]</scope>
    <source>
        <strain evidence="5 6">IND2009</strain>
    </source>
</reference>
<keyword evidence="3" id="KW-0812">Transmembrane</keyword>
<dbReference type="Proteomes" id="UP000324629">
    <property type="component" value="Unassembled WGS sequence"/>
</dbReference>
<evidence type="ECO:0000256" key="3">
    <source>
        <dbReference type="SAM" id="Phobius"/>
    </source>
</evidence>